<dbReference type="Gene3D" id="2.180.10.10">
    <property type="entry name" value="RHS repeat-associated core"/>
    <property type="match status" value="1"/>
</dbReference>
<accession>A0AAU8LP94</accession>
<dbReference type="NCBIfam" id="TIGR03696">
    <property type="entry name" value="Rhs_assc_core"/>
    <property type="match status" value="1"/>
</dbReference>
<reference evidence="1" key="2">
    <citation type="submission" date="2024-07" db="EMBL/GenBank/DDBJ databases">
        <title>A complete genome sequence for Pseudomonas syringae CC1417.</title>
        <authorList>
            <person name="Baltrus D.A."/>
        </authorList>
    </citation>
    <scope>NUCLEOTIDE SEQUENCE</scope>
    <source>
        <strain evidence="1">CC1417</strain>
    </source>
</reference>
<reference evidence="1" key="1">
    <citation type="journal article" date="2014" name="Genome Announc.">
        <title>Draft Genome Sequences of a Phylogenetically Diverse Suite of Pseudomonas syringae Strains from Multiple Source Populations.</title>
        <authorList>
            <person name="Baltrus D.A."/>
            <person name="Yourstone S."/>
            <person name="Lind A."/>
            <person name="Guilbaud C."/>
            <person name="Sands D.C."/>
            <person name="Jones C.D."/>
            <person name="Morris C.E."/>
            <person name="Dangl J.L."/>
        </authorList>
    </citation>
    <scope>NUCLEOTIDE SEQUENCE</scope>
    <source>
        <strain evidence="1">CC1417</strain>
    </source>
</reference>
<protein>
    <submittedName>
        <fullName evidence="1">RHS repeat-associated core domain-containing protein</fullName>
    </submittedName>
</protein>
<dbReference type="SUPFAM" id="SSF56399">
    <property type="entry name" value="ADP-ribosylation"/>
    <property type="match status" value="1"/>
</dbReference>
<gene>
    <name evidence="1" type="ORF">N011_12395</name>
</gene>
<name>A0AAU8LP94_PSESX</name>
<dbReference type="RefSeq" id="WP_024686521.1">
    <property type="nucleotide sequence ID" value="NZ_CP159362.1"/>
</dbReference>
<sequence length="362" mass="40256">MSSIAPALLCRYHYDPLDRLALSTQAGQESVQRFFQKNRLTIHLQGQAQRTLLHADEQLLALQSGQNQTTTSVLLATDQQASVIVTPEERASFTPYGHRHPQAKLMDLPGFTGQQADLVTGHYLLGNGYRAFNPVLMRFNSPDSLGPFEKAGLNSYAYCEGDPINSVDPDGHLSFRSAGLVIKAIGRLNVKKVVQQTANVPSLRQQSLKSFSGNALRELQNTDYRTVITQINEGSGAHHLTDFLSKAKGSWAERTDQALSGQGRGFLPRTALPFEAHLRNFESTLGVIKHLQPKNKERVLIGQLADMRTFRNRPTGSYDSGIYDLDTRALEQLVQDMTILRKEKAAALQRHHVEAMNAIRDI</sequence>
<organism evidence="1">
    <name type="scientific">Pseudomonas syringae CC1417</name>
    <dbReference type="NCBI Taxonomy" id="1357272"/>
    <lineage>
        <taxon>Bacteria</taxon>
        <taxon>Pseudomonadati</taxon>
        <taxon>Pseudomonadota</taxon>
        <taxon>Gammaproteobacteria</taxon>
        <taxon>Pseudomonadales</taxon>
        <taxon>Pseudomonadaceae</taxon>
        <taxon>Pseudomonas</taxon>
        <taxon>Pseudomonas syringae</taxon>
    </lineage>
</organism>
<dbReference type="AlphaFoldDB" id="A0AAU8LP94"/>
<evidence type="ECO:0000313" key="1">
    <source>
        <dbReference type="EMBL" id="XCN70042.1"/>
    </source>
</evidence>
<dbReference type="EMBL" id="CP159362">
    <property type="protein sequence ID" value="XCN70042.1"/>
    <property type="molecule type" value="Genomic_DNA"/>
</dbReference>
<proteinExistence type="predicted"/>
<dbReference type="InterPro" id="IPR022385">
    <property type="entry name" value="Rhs_assc_core"/>
</dbReference>